<evidence type="ECO:0000259" key="13">
    <source>
        <dbReference type="PROSITE" id="PS51007"/>
    </source>
</evidence>
<evidence type="ECO:0000256" key="4">
    <source>
        <dbReference type="ARBA" id="ARBA00022448"/>
    </source>
</evidence>
<feature type="region of interest" description="Disordered" evidence="12">
    <location>
        <begin position="26"/>
        <end position="114"/>
    </location>
</feature>
<evidence type="ECO:0000313" key="15">
    <source>
        <dbReference type="Proteomes" id="UP000008237"/>
    </source>
</evidence>
<dbReference type="STRING" id="610380.E2BCP8"/>
<evidence type="ECO:0000256" key="6">
    <source>
        <dbReference type="ARBA" id="ARBA00022723"/>
    </source>
</evidence>
<keyword evidence="11" id="KW-0496">Mitochondrion</keyword>
<name>E2BCP8_HARSA</name>
<dbReference type="Gene3D" id="1.10.760.10">
    <property type="entry name" value="Cytochrome c-like domain"/>
    <property type="match status" value="1"/>
</dbReference>
<sequence length="139" mass="15209">MGVPAGDVEKGKKLFVQRCSQCHTIEAGGKHKVGPNLHGLMGRKTGQAAGYPYTDANKSKDMKYSPQQQQQQQKQRKSESDAASVDANLSRMSRRPSSSTERKSSSASSTRAVCRSPSTGMFAWMRVFRLASMLHQVGC</sequence>
<dbReference type="GO" id="GO:0009055">
    <property type="term" value="F:electron transfer activity"/>
    <property type="evidence" value="ECO:0007669"/>
    <property type="project" value="InterPro"/>
</dbReference>
<evidence type="ECO:0000256" key="9">
    <source>
        <dbReference type="PROSITE-ProRule" id="PRU00433"/>
    </source>
</evidence>
<dbReference type="PROSITE" id="PS51007">
    <property type="entry name" value="CYTC"/>
    <property type="match status" value="1"/>
</dbReference>
<accession>E2BCP8</accession>
<evidence type="ECO:0000256" key="2">
    <source>
        <dbReference type="ARBA" id="ARBA00004569"/>
    </source>
</evidence>
<feature type="compositionally biased region" description="Low complexity" evidence="12">
    <location>
        <begin position="95"/>
        <end position="114"/>
    </location>
</feature>
<comment type="similarity">
    <text evidence="3 10">Belongs to the cytochrome c family.</text>
</comment>
<evidence type="ECO:0000256" key="3">
    <source>
        <dbReference type="ARBA" id="ARBA00006488"/>
    </source>
</evidence>
<reference evidence="14 15" key="1">
    <citation type="journal article" date="2010" name="Science">
        <title>Genomic comparison of the ants Camponotus floridanus and Harpegnathos saltator.</title>
        <authorList>
            <person name="Bonasio R."/>
            <person name="Zhang G."/>
            <person name="Ye C."/>
            <person name="Mutti N.S."/>
            <person name="Fang X."/>
            <person name="Qin N."/>
            <person name="Donahue G."/>
            <person name="Yang P."/>
            <person name="Li Q."/>
            <person name="Li C."/>
            <person name="Zhang P."/>
            <person name="Huang Z."/>
            <person name="Berger S.L."/>
            <person name="Reinberg D."/>
            <person name="Wang J."/>
            <person name="Liebig J."/>
        </authorList>
    </citation>
    <scope>NUCLEOTIDE SEQUENCE [LARGE SCALE GENOMIC DNA]</scope>
    <source>
        <strain evidence="14 15">R22 G/1</strain>
    </source>
</reference>
<keyword evidence="6 9" id="KW-0479">Metal-binding</keyword>
<evidence type="ECO:0000313" key="14">
    <source>
        <dbReference type="EMBL" id="EFN86558.1"/>
    </source>
</evidence>
<keyword evidence="8 9" id="KW-0408">Iron</keyword>
<feature type="domain" description="Cytochrome c" evidence="13">
    <location>
        <begin position="6"/>
        <end position="93"/>
    </location>
</feature>
<organism evidence="15">
    <name type="scientific">Harpegnathos saltator</name>
    <name type="common">Jerdon's jumping ant</name>
    <dbReference type="NCBI Taxonomy" id="610380"/>
    <lineage>
        <taxon>Eukaryota</taxon>
        <taxon>Metazoa</taxon>
        <taxon>Ecdysozoa</taxon>
        <taxon>Arthropoda</taxon>
        <taxon>Hexapoda</taxon>
        <taxon>Insecta</taxon>
        <taxon>Pterygota</taxon>
        <taxon>Neoptera</taxon>
        <taxon>Endopterygota</taxon>
        <taxon>Hymenoptera</taxon>
        <taxon>Apocrita</taxon>
        <taxon>Aculeata</taxon>
        <taxon>Formicoidea</taxon>
        <taxon>Formicidae</taxon>
        <taxon>Ponerinae</taxon>
        <taxon>Ponerini</taxon>
        <taxon>Harpegnathos</taxon>
    </lineage>
</organism>
<comment type="PTM">
    <text evidence="11">Binds 1 heme group per subunit.</text>
</comment>
<comment type="function">
    <text evidence="1 11">Electron carrier protein. The oxidized form of the cytochrome c heme group can accept an electron from the heme group of the cytochrome c1 subunit of cytochrome reductase. Cytochrome c then transfers this electron to the cytochrome oxidase complex, the final protein carrier in the mitochondrial electron-transport chain.</text>
</comment>
<dbReference type="InParanoid" id="E2BCP8"/>
<dbReference type="OrthoDB" id="449280at2759"/>
<dbReference type="PRINTS" id="PR00604">
    <property type="entry name" value="CYTCHRMECIAB"/>
</dbReference>
<dbReference type="InterPro" id="IPR036909">
    <property type="entry name" value="Cyt_c-like_dom_sf"/>
</dbReference>
<proteinExistence type="inferred from homology"/>
<keyword evidence="7 11" id="KW-0249">Electron transport</keyword>
<dbReference type="GO" id="GO:0020037">
    <property type="term" value="F:heme binding"/>
    <property type="evidence" value="ECO:0007669"/>
    <property type="project" value="InterPro"/>
</dbReference>
<evidence type="ECO:0000256" key="10">
    <source>
        <dbReference type="RuleBase" id="RU004426"/>
    </source>
</evidence>
<keyword evidence="5 9" id="KW-0349">Heme</keyword>
<dbReference type="EMBL" id="GL447336">
    <property type="protein sequence ID" value="EFN86558.1"/>
    <property type="molecule type" value="Genomic_DNA"/>
</dbReference>
<keyword evidence="15" id="KW-1185">Reference proteome</keyword>
<keyword evidence="11" id="KW-0679">Respiratory chain</keyword>
<evidence type="ECO:0000256" key="7">
    <source>
        <dbReference type="ARBA" id="ARBA00022982"/>
    </source>
</evidence>
<evidence type="ECO:0000256" key="1">
    <source>
        <dbReference type="ARBA" id="ARBA00002555"/>
    </source>
</evidence>
<dbReference type="SUPFAM" id="SSF46626">
    <property type="entry name" value="Cytochrome c"/>
    <property type="match status" value="1"/>
</dbReference>
<dbReference type="Pfam" id="PF00034">
    <property type="entry name" value="Cytochrom_C"/>
    <property type="match status" value="1"/>
</dbReference>
<evidence type="ECO:0000256" key="5">
    <source>
        <dbReference type="ARBA" id="ARBA00022617"/>
    </source>
</evidence>
<dbReference type="PANTHER" id="PTHR11961">
    <property type="entry name" value="CYTOCHROME C"/>
    <property type="match status" value="1"/>
</dbReference>
<dbReference type="Proteomes" id="UP000008237">
    <property type="component" value="Unassembled WGS sequence"/>
</dbReference>
<comment type="subcellular location">
    <subcellularLocation>
        <location evidence="2">Mitochondrion intermembrane space</location>
    </subcellularLocation>
</comment>
<dbReference type="GO" id="GO:0046872">
    <property type="term" value="F:metal ion binding"/>
    <property type="evidence" value="ECO:0007669"/>
    <property type="project" value="UniProtKB-KW"/>
</dbReference>
<keyword evidence="4 11" id="KW-0813">Transport</keyword>
<gene>
    <name evidence="14" type="ORF">EAI_04396</name>
</gene>
<dbReference type="GO" id="GO:0005758">
    <property type="term" value="C:mitochondrial intermembrane space"/>
    <property type="evidence" value="ECO:0007669"/>
    <property type="project" value="UniProtKB-SubCell"/>
</dbReference>
<protein>
    <submittedName>
        <fullName evidence="14">Cytochrome c-2</fullName>
    </submittedName>
</protein>
<dbReference type="InterPro" id="IPR009056">
    <property type="entry name" value="Cyt_c-like_dom"/>
</dbReference>
<evidence type="ECO:0000256" key="12">
    <source>
        <dbReference type="SAM" id="MobiDB-lite"/>
    </source>
</evidence>
<dbReference type="AlphaFoldDB" id="E2BCP8"/>
<evidence type="ECO:0000256" key="8">
    <source>
        <dbReference type="ARBA" id="ARBA00023004"/>
    </source>
</evidence>
<dbReference type="InterPro" id="IPR002327">
    <property type="entry name" value="Cyt_c_1A/1B"/>
</dbReference>
<evidence type="ECO:0000256" key="11">
    <source>
        <dbReference type="RuleBase" id="RU004427"/>
    </source>
</evidence>